<dbReference type="InterPro" id="IPR023214">
    <property type="entry name" value="HAD_sf"/>
</dbReference>
<dbReference type="AlphaFoldDB" id="A0AAP1RGP5"/>
<name>A0AAP1RGP5_9FLAO</name>
<sequence length="208" mass="24197">MNTIKNIIFDFGDIFINLDKQATHKEMAKLGVTSFSEDMMQTYYRYEMGLISTDEFIAFYQTKFPQISPADLVNAWNAILLDFPKNRLAFLKELAASKKYRLFLLSNTNDLHISWIQNNWGAELYQEFKNCFEQFYLSHEINFRKPNATIYEFVLNENNLIASETLFVDDLKENTDSAKKLGINVWNLTPGKEDVVSLLNSPFDALLK</sequence>
<accession>A0AAP1RGP5</accession>
<dbReference type="GO" id="GO:0016787">
    <property type="term" value="F:hydrolase activity"/>
    <property type="evidence" value="ECO:0007669"/>
    <property type="project" value="UniProtKB-KW"/>
</dbReference>
<dbReference type="RefSeq" id="WP_101955928.1">
    <property type="nucleotide sequence ID" value="NZ_JAFMUP010000038.1"/>
</dbReference>
<dbReference type="NCBIfam" id="TIGR01509">
    <property type="entry name" value="HAD-SF-IA-v3"/>
    <property type="match status" value="1"/>
</dbReference>
<dbReference type="Pfam" id="PF13419">
    <property type="entry name" value="HAD_2"/>
    <property type="match status" value="1"/>
</dbReference>
<comment type="caution">
    <text evidence="1">The sequence shown here is derived from an EMBL/GenBank/DDBJ whole genome shotgun (WGS) entry which is preliminary data.</text>
</comment>
<dbReference type="InterPro" id="IPR041492">
    <property type="entry name" value="HAD_2"/>
</dbReference>
<dbReference type="Gene3D" id="1.10.150.240">
    <property type="entry name" value="Putative phosphatase, domain 2"/>
    <property type="match status" value="1"/>
</dbReference>
<dbReference type="InterPro" id="IPR023198">
    <property type="entry name" value="PGP-like_dom2"/>
</dbReference>
<keyword evidence="1" id="KW-0378">Hydrolase</keyword>
<dbReference type="SUPFAM" id="SSF56784">
    <property type="entry name" value="HAD-like"/>
    <property type="match status" value="1"/>
</dbReference>
<proteinExistence type="predicted"/>
<dbReference type="Gene3D" id="3.40.50.1000">
    <property type="entry name" value="HAD superfamily/HAD-like"/>
    <property type="match status" value="1"/>
</dbReference>
<evidence type="ECO:0000313" key="2">
    <source>
        <dbReference type="Proteomes" id="UP000806077"/>
    </source>
</evidence>
<dbReference type="SFLD" id="SFLDS00003">
    <property type="entry name" value="Haloacid_Dehalogenase"/>
    <property type="match status" value="1"/>
</dbReference>
<protein>
    <submittedName>
        <fullName evidence="1">HAD-IA family hydrolase</fullName>
    </submittedName>
</protein>
<organism evidence="1 2">
    <name type="scientific">Tenacibaculum finnmarkense genomovar finnmarkense</name>
    <dbReference type="NCBI Taxonomy" id="1458503"/>
    <lineage>
        <taxon>Bacteria</taxon>
        <taxon>Pseudomonadati</taxon>
        <taxon>Bacteroidota</taxon>
        <taxon>Flavobacteriia</taxon>
        <taxon>Flavobacteriales</taxon>
        <taxon>Flavobacteriaceae</taxon>
        <taxon>Tenacibaculum</taxon>
        <taxon>Tenacibaculum finnmarkense</taxon>
    </lineage>
</organism>
<dbReference type="PANTHER" id="PTHR43611">
    <property type="entry name" value="ALPHA-D-GLUCOSE 1-PHOSPHATE PHOSPHATASE"/>
    <property type="match status" value="1"/>
</dbReference>
<dbReference type="SFLD" id="SFLDG01129">
    <property type="entry name" value="C1.5:_HAD__Beta-PGM__Phosphata"/>
    <property type="match status" value="1"/>
</dbReference>
<dbReference type="Proteomes" id="UP000806077">
    <property type="component" value="Unassembled WGS sequence"/>
</dbReference>
<dbReference type="PANTHER" id="PTHR43611:SF3">
    <property type="entry name" value="FLAVIN MONONUCLEOTIDE HYDROLASE 1, CHLOROPLATIC"/>
    <property type="match status" value="1"/>
</dbReference>
<dbReference type="EMBL" id="WXXV01000012">
    <property type="protein sequence ID" value="MBE7695683.1"/>
    <property type="molecule type" value="Genomic_DNA"/>
</dbReference>
<keyword evidence="2" id="KW-1185">Reference proteome</keyword>
<gene>
    <name evidence="1" type="ORF">F7645_09660</name>
</gene>
<dbReference type="InterPro" id="IPR006439">
    <property type="entry name" value="HAD-SF_hydro_IA"/>
</dbReference>
<evidence type="ECO:0000313" key="1">
    <source>
        <dbReference type="EMBL" id="MBE7695683.1"/>
    </source>
</evidence>
<dbReference type="InterPro" id="IPR036412">
    <property type="entry name" value="HAD-like_sf"/>
</dbReference>
<reference evidence="1 2" key="1">
    <citation type="journal article" date="2020" name="Int. J. Syst. Evol. Microbiol.">
        <title>Tenacibaculum piscium sp. nov., isolated from skin ulcers of sea-farmed fish, and description of Tenacibaculum finnmarkense sp. nov. with subdivision into genomovars finnmarkense and ulcerans.</title>
        <authorList>
            <person name="Olsen A.B."/>
            <person name="Spilsberg B."/>
            <person name="Nilsen H.K."/>
            <person name="Lagesen K."/>
            <person name="Gulla S."/>
            <person name="Avendano-Herrera R."/>
            <person name="Irgang R."/>
            <person name="Duchaud E."/>
            <person name="Colquhoun D.J."/>
        </authorList>
    </citation>
    <scope>NUCLEOTIDE SEQUENCE [LARGE SCALE GENOMIC DNA]</scope>
    <source>
        <strain evidence="1 2">TNO037</strain>
    </source>
</reference>